<dbReference type="EMBL" id="KK102444">
    <property type="protein sequence ID" value="KIY97751.1"/>
    <property type="molecule type" value="Genomic_DNA"/>
</dbReference>
<keyword evidence="4" id="KW-0547">Nucleotide-binding</keyword>
<dbReference type="Gene3D" id="1.25.40.10">
    <property type="entry name" value="Tetratricopeptide repeat domain"/>
    <property type="match status" value="1"/>
</dbReference>
<dbReference type="STRING" id="145388.A0A0D2M9V6"/>
<dbReference type="KEGG" id="mng:MNEG_10212"/>
<dbReference type="InterPro" id="IPR053235">
    <property type="entry name" value="Ser_Thr_kinase"/>
</dbReference>
<reference evidence="11 12" key="1">
    <citation type="journal article" date="2013" name="BMC Genomics">
        <title>Reconstruction of the lipid metabolism for the microalga Monoraphidium neglectum from its genome sequence reveals characteristics suitable for biofuel production.</title>
        <authorList>
            <person name="Bogen C."/>
            <person name="Al-Dilaimi A."/>
            <person name="Albersmeier A."/>
            <person name="Wichmann J."/>
            <person name="Grundmann M."/>
            <person name="Rupp O."/>
            <person name="Lauersen K.J."/>
            <person name="Blifernez-Klassen O."/>
            <person name="Kalinowski J."/>
            <person name="Goesmann A."/>
            <person name="Mussgnug J.H."/>
            <person name="Kruse O."/>
        </authorList>
    </citation>
    <scope>NUCLEOTIDE SEQUENCE [LARGE SCALE GENOMIC DNA]</scope>
    <source>
        <strain evidence="11 12">SAG 48.87</strain>
    </source>
</reference>
<dbReference type="Gene3D" id="3.30.200.20">
    <property type="entry name" value="Phosphorylase Kinase, domain 1"/>
    <property type="match status" value="1"/>
</dbReference>
<dbReference type="SUPFAM" id="SSF48452">
    <property type="entry name" value="TPR-like"/>
    <property type="match status" value="1"/>
</dbReference>
<dbReference type="SMART" id="SM00220">
    <property type="entry name" value="S_TKc"/>
    <property type="match status" value="1"/>
</dbReference>
<keyword evidence="12" id="KW-1185">Reference proteome</keyword>
<evidence type="ECO:0000256" key="1">
    <source>
        <dbReference type="ARBA" id="ARBA00012513"/>
    </source>
</evidence>
<evidence type="ECO:0000256" key="5">
    <source>
        <dbReference type="ARBA" id="ARBA00022777"/>
    </source>
</evidence>
<keyword evidence="2" id="KW-0723">Serine/threonine-protein kinase</keyword>
<organism evidence="11 12">
    <name type="scientific">Monoraphidium neglectum</name>
    <dbReference type="NCBI Taxonomy" id="145388"/>
    <lineage>
        <taxon>Eukaryota</taxon>
        <taxon>Viridiplantae</taxon>
        <taxon>Chlorophyta</taxon>
        <taxon>core chlorophytes</taxon>
        <taxon>Chlorophyceae</taxon>
        <taxon>CS clade</taxon>
        <taxon>Sphaeropleales</taxon>
        <taxon>Selenastraceae</taxon>
        <taxon>Monoraphidium</taxon>
    </lineage>
</organism>
<evidence type="ECO:0000313" key="12">
    <source>
        <dbReference type="Proteomes" id="UP000054498"/>
    </source>
</evidence>
<dbReference type="GeneID" id="25727352"/>
<feature type="compositionally biased region" description="Gly residues" evidence="9">
    <location>
        <begin position="560"/>
        <end position="570"/>
    </location>
</feature>
<evidence type="ECO:0000313" key="11">
    <source>
        <dbReference type="EMBL" id="KIY97751.1"/>
    </source>
</evidence>
<feature type="compositionally biased region" description="Gly residues" evidence="9">
    <location>
        <begin position="499"/>
        <end position="508"/>
    </location>
</feature>
<dbReference type="PANTHER" id="PTHR24361:SF433">
    <property type="entry name" value="PROTEIN KINASE DOMAIN-CONTAINING PROTEIN"/>
    <property type="match status" value="1"/>
</dbReference>
<feature type="compositionally biased region" description="Basic and acidic residues" evidence="9">
    <location>
        <begin position="518"/>
        <end position="530"/>
    </location>
</feature>
<protein>
    <recommendedName>
        <fullName evidence="1">non-specific serine/threonine protein kinase</fullName>
        <ecNumber evidence="1">2.7.11.1</ecNumber>
    </recommendedName>
</protein>
<dbReference type="PANTHER" id="PTHR24361">
    <property type="entry name" value="MITOGEN-ACTIVATED KINASE KINASE KINASE"/>
    <property type="match status" value="1"/>
</dbReference>
<feature type="region of interest" description="Disordered" evidence="9">
    <location>
        <begin position="557"/>
        <end position="607"/>
    </location>
</feature>
<comment type="catalytic activity">
    <reaction evidence="8">
        <text>L-seryl-[protein] + ATP = O-phospho-L-seryl-[protein] + ADP + H(+)</text>
        <dbReference type="Rhea" id="RHEA:17989"/>
        <dbReference type="Rhea" id="RHEA-COMP:9863"/>
        <dbReference type="Rhea" id="RHEA-COMP:11604"/>
        <dbReference type="ChEBI" id="CHEBI:15378"/>
        <dbReference type="ChEBI" id="CHEBI:29999"/>
        <dbReference type="ChEBI" id="CHEBI:30616"/>
        <dbReference type="ChEBI" id="CHEBI:83421"/>
        <dbReference type="ChEBI" id="CHEBI:456216"/>
        <dbReference type="EC" id="2.7.11.1"/>
    </reaction>
</comment>
<dbReference type="Pfam" id="PF00069">
    <property type="entry name" value="Pkinase"/>
    <property type="match status" value="1"/>
</dbReference>
<feature type="region of interest" description="Disordered" evidence="9">
    <location>
        <begin position="389"/>
        <end position="408"/>
    </location>
</feature>
<feature type="domain" description="Protein kinase" evidence="10">
    <location>
        <begin position="8"/>
        <end position="284"/>
    </location>
</feature>
<gene>
    <name evidence="11" type="ORF">MNEG_10212</name>
</gene>
<feature type="compositionally biased region" description="Low complexity" evidence="9">
    <location>
        <begin position="571"/>
        <end position="598"/>
    </location>
</feature>
<feature type="region of interest" description="Disordered" evidence="9">
    <location>
        <begin position="428"/>
        <end position="453"/>
    </location>
</feature>
<evidence type="ECO:0000256" key="4">
    <source>
        <dbReference type="ARBA" id="ARBA00022741"/>
    </source>
</evidence>
<dbReference type="Pfam" id="PF13424">
    <property type="entry name" value="TPR_12"/>
    <property type="match status" value="1"/>
</dbReference>
<dbReference type="GO" id="GO:0005737">
    <property type="term" value="C:cytoplasm"/>
    <property type="evidence" value="ECO:0007669"/>
    <property type="project" value="TreeGrafter"/>
</dbReference>
<dbReference type="Proteomes" id="UP000054498">
    <property type="component" value="Unassembled WGS sequence"/>
</dbReference>
<name>A0A0D2M9V6_9CHLO</name>
<dbReference type="InterPro" id="IPR000719">
    <property type="entry name" value="Prot_kinase_dom"/>
</dbReference>
<keyword evidence="6" id="KW-0067">ATP-binding</keyword>
<dbReference type="AlphaFoldDB" id="A0A0D2M9V6"/>
<proteinExistence type="predicted"/>
<comment type="catalytic activity">
    <reaction evidence="7">
        <text>L-threonyl-[protein] + ATP = O-phospho-L-threonyl-[protein] + ADP + H(+)</text>
        <dbReference type="Rhea" id="RHEA:46608"/>
        <dbReference type="Rhea" id="RHEA-COMP:11060"/>
        <dbReference type="Rhea" id="RHEA-COMP:11605"/>
        <dbReference type="ChEBI" id="CHEBI:15378"/>
        <dbReference type="ChEBI" id="CHEBI:30013"/>
        <dbReference type="ChEBI" id="CHEBI:30616"/>
        <dbReference type="ChEBI" id="CHEBI:61977"/>
        <dbReference type="ChEBI" id="CHEBI:456216"/>
        <dbReference type="EC" id="2.7.11.1"/>
    </reaction>
</comment>
<evidence type="ECO:0000259" key="10">
    <source>
        <dbReference type="PROSITE" id="PS50011"/>
    </source>
</evidence>
<keyword evidence="5" id="KW-0418">Kinase</keyword>
<dbReference type="SUPFAM" id="SSF56112">
    <property type="entry name" value="Protein kinase-like (PK-like)"/>
    <property type="match status" value="1"/>
</dbReference>
<dbReference type="Gene3D" id="1.10.510.10">
    <property type="entry name" value="Transferase(Phosphotransferase) domain 1"/>
    <property type="match status" value="1"/>
</dbReference>
<dbReference type="InterPro" id="IPR011009">
    <property type="entry name" value="Kinase-like_dom_sf"/>
</dbReference>
<evidence type="ECO:0000256" key="6">
    <source>
        <dbReference type="ARBA" id="ARBA00022840"/>
    </source>
</evidence>
<evidence type="ECO:0000256" key="2">
    <source>
        <dbReference type="ARBA" id="ARBA00022527"/>
    </source>
</evidence>
<dbReference type="PROSITE" id="PS50011">
    <property type="entry name" value="PROTEIN_KINASE_DOM"/>
    <property type="match status" value="1"/>
</dbReference>
<dbReference type="EC" id="2.7.11.1" evidence="1"/>
<dbReference type="RefSeq" id="XP_013896771.1">
    <property type="nucleotide sequence ID" value="XM_014041317.1"/>
</dbReference>
<sequence length="695" mass="71338">MVRADQLQLCALLSRKGNSGEVWRGTLWGKQVAVKLVRIEDVDERLLDCLRREVAVLLHTTGECKQVCIYKGFCVKGSYFCIIMKLYGGSLSQRVARAPGKRLPLSLAVKWGADVAKGLVELHRLGVVCADLKPDNVLIDDEIGDAVIADFGISSVVAGTLGGGTGGGGGAAGARRACGARSSGNIRGTPNYMAPEQFGPRHLHTIKVDIWGFGCTFLHMITGSPPWAGDSVLQICTSVGVGKQAPQLPQGLPAELVRLLGSCMEADPSRRPAATQLLKVLQLVGPRVEPVAAGLRHAAAQRTQLLKAARSVLQGLQGDVVQLVREMDTGVIEGEDGAGAGEPDGKGDLDQYLQQLGMPMLQEASRPSAAASPSAPPLGCLEDIQQQQAALQQLQTPEPGAAASAAGVGAGGLPAPWLAPCPRQLLPPGWASAEPAERLSGGGGSGGGRHGRTMSAQLLQRPGAGALGGAGAGAGAPGALAAPLGGHHHRSYSEAAPGGAAGAAGPFGGAHYKQQQRRQQDDEAEEERRGRGTGAGAAVPWGSGKVPVGAPCAAGVAAAGKGGSKAGAGSGASTSSGSLPQQSDKQKQQQQQQQQQQQPTRTHSQKLQEACRLEAEAKAASDTGRPEAAEQLTRQALAILQAAAGAKHPNTIGCMGRLAGVLSRLGKAAEAEGLFKQVLQHREALLGRSHPQGGT</sequence>
<dbReference type="InterPro" id="IPR011990">
    <property type="entry name" value="TPR-like_helical_dom_sf"/>
</dbReference>
<evidence type="ECO:0000256" key="3">
    <source>
        <dbReference type="ARBA" id="ARBA00022679"/>
    </source>
</evidence>
<accession>A0A0D2M9V6</accession>
<dbReference type="GO" id="GO:0004674">
    <property type="term" value="F:protein serine/threonine kinase activity"/>
    <property type="evidence" value="ECO:0007669"/>
    <property type="project" value="UniProtKB-KW"/>
</dbReference>
<keyword evidence="3" id="KW-0808">Transferase</keyword>
<dbReference type="OrthoDB" id="552305at2759"/>
<feature type="region of interest" description="Disordered" evidence="9">
    <location>
        <begin position="481"/>
        <end position="544"/>
    </location>
</feature>
<evidence type="ECO:0000256" key="7">
    <source>
        <dbReference type="ARBA" id="ARBA00047899"/>
    </source>
</evidence>
<evidence type="ECO:0000256" key="8">
    <source>
        <dbReference type="ARBA" id="ARBA00048679"/>
    </source>
</evidence>
<dbReference type="GO" id="GO:0005524">
    <property type="term" value="F:ATP binding"/>
    <property type="evidence" value="ECO:0007669"/>
    <property type="project" value="UniProtKB-KW"/>
</dbReference>
<evidence type="ECO:0000256" key="9">
    <source>
        <dbReference type="SAM" id="MobiDB-lite"/>
    </source>
</evidence>